<dbReference type="SMART" id="SM00382">
    <property type="entry name" value="AAA"/>
    <property type="match status" value="1"/>
</dbReference>
<dbReference type="GO" id="GO:0005524">
    <property type="term" value="F:ATP binding"/>
    <property type="evidence" value="ECO:0007669"/>
    <property type="project" value="UniProtKB-KW"/>
</dbReference>
<reference evidence="6 7" key="1">
    <citation type="submission" date="2019-02" db="EMBL/GenBank/DDBJ databases">
        <title>Halonotius sp. a new haloqrchaeon isolated from saline water.</title>
        <authorList>
            <person name="Duran-Viseras A."/>
            <person name="Sanchez-Porro C."/>
            <person name="Ventosa A."/>
        </authorList>
    </citation>
    <scope>NUCLEOTIDE SEQUENCE [LARGE SCALE GENOMIC DNA]</scope>
    <source>
        <strain evidence="6 7">F9-27</strain>
    </source>
</reference>
<dbReference type="InterPro" id="IPR003439">
    <property type="entry name" value="ABC_transporter-like_ATP-bd"/>
</dbReference>
<evidence type="ECO:0000256" key="1">
    <source>
        <dbReference type="ARBA" id="ARBA00022448"/>
    </source>
</evidence>
<dbReference type="GO" id="GO:0022857">
    <property type="term" value="F:transmembrane transporter activity"/>
    <property type="evidence" value="ECO:0007669"/>
    <property type="project" value="TreeGrafter"/>
</dbReference>
<feature type="domain" description="ABC transporter" evidence="5">
    <location>
        <begin position="93"/>
        <end position="317"/>
    </location>
</feature>
<organism evidence="6 7">
    <name type="scientific">Halonotius roseus</name>
    <dbReference type="NCBI Taxonomy" id="2511997"/>
    <lineage>
        <taxon>Archaea</taxon>
        <taxon>Methanobacteriati</taxon>
        <taxon>Methanobacteriota</taxon>
        <taxon>Stenosarchaea group</taxon>
        <taxon>Halobacteria</taxon>
        <taxon>Halobacteriales</taxon>
        <taxon>Haloferacaceae</taxon>
        <taxon>Halonotius</taxon>
    </lineage>
</organism>
<dbReference type="SUPFAM" id="SSF52540">
    <property type="entry name" value="P-loop containing nucleoside triphosphate hydrolases"/>
    <property type="match status" value="1"/>
</dbReference>
<dbReference type="InterPro" id="IPR017871">
    <property type="entry name" value="ABC_transporter-like_CS"/>
</dbReference>
<dbReference type="OrthoDB" id="302885at2157"/>
<keyword evidence="3 6" id="KW-0067">ATP-binding</keyword>
<evidence type="ECO:0000259" key="5">
    <source>
        <dbReference type="PROSITE" id="PS50893"/>
    </source>
</evidence>
<evidence type="ECO:0000313" key="6">
    <source>
        <dbReference type="EMBL" id="TQQ79394.1"/>
    </source>
</evidence>
<dbReference type="InterPro" id="IPR027417">
    <property type="entry name" value="P-loop_NTPase"/>
</dbReference>
<dbReference type="PROSITE" id="PS50893">
    <property type="entry name" value="ABC_TRANSPORTER_2"/>
    <property type="match status" value="1"/>
</dbReference>
<dbReference type="PANTHER" id="PTHR24220:SF86">
    <property type="entry name" value="ABC TRANSPORTER ABCH.1"/>
    <property type="match status" value="1"/>
</dbReference>
<accession>A0A544QLC7</accession>
<feature type="region of interest" description="Disordered" evidence="4">
    <location>
        <begin position="1"/>
        <end position="23"/>
    </location>
</feature>
<proteinExistence type="predicted"/>
<dbReference type="AlphaFoldDB" id="A0A544QLC7"/>
<dbReference type="Proteomes" id="UP000315385">
    <property type="component" value="Unassembled WGS sequence"/>
</dbReference>
<feature type="region of interest" description="Disordered" evidence="4">
    <location>
        <begin position="53"/>
        <end position="77"/>
    </location>
</feature>
<gene>
    <name evidence="6" type="ORF">EWF95_10255</name>
</gene>
<dbReference type="CDD" id="cd03255">
    <property type="entry name" value="ABC_MJ0796_LolCDE_FtsE"/>
    <property type="match status" value="1"/>
</dbReference>
<name>A0A544QLC7_9EURY</name>
<dbReference type="Gene3D" id="3.40.50.300">
    <property type="entry name" value="P-loop containing nucleotide triphosphate hydrolases"/>
    <property type="match status" value="1"/>
</dbReference>
<evidence type="ECO:0000256" key="4">
    <source>
        <dbReference type="SAM" id="MobiDB-lite"/>
    </source>
</evidence>
<comment type="caution">
    <text evidence="6">The sequence shown here is derived from an EMBL/GenBank/DDBJ whole genome shotgun (WGS) entry which is preliminary data.</text>
</comment>
<dbReference type="PANTHER" id="PTHR24220">
    <property type="entry name" value="IMPORT ATP-BINDING PROTEIN"/>
    <property type="match status" value="1"/>
</dbReference>
<dbReference type="GO" id="GO:0098796">
    <property type="term" value="C:membrane protein complex"/>
    <property type="evidence" value="ECO:0007669"/>
    <property type="project" value="UniProtKB-ARBA"/>
</dbReference>
<dbReference type="InterPro" id="IPR015854">
    <property type="entry name" value="ABC_transpr_LolD-like"/>
</dbReference>
<keyword evidence="7" id="KW-1185">Reference proteome</keyword>
<protein>
    <submittedName>
        <fullName evidence="6">ABC transporter ATP-binding protein</fullName>
    </submittedName>
</protein>
<keyword evidence="2" id="KW-0547">Nucleotide-binding</keyword>
<dbReference type="EMBL" id="SESI01000003">
    <property type="protein sequence ID" value="TQQ79394.1"/>
    <property type="molecule type" value="Genomic_DNA"/>
</dbReference>
<dbReference type="Pfam" id="PF00005">
    <property type="entry name" value="ABC_tran"/>
    <property type="match status" value="1"/>
</dbReference>
<dbReference type="InterPro" id="IPR017911">
    <property type="entry name" value="MacB-like_ATP-bd"/>
</dbReference>
<evidence type="ECO:0000313" key="7">
    <source>
        <dbReference type="Proteomes" id="UP000315385"/>
    </source>
</evidence>
<dbReference type="GO" id="GO:0016887">
    <property type="term" value="F:ATP hydrolysis activity"/>
    <property type="evidence" value="ECO:0007669"/>
    <property type="project" value="InterPro"/>
</dbReference>
<evidence type="ECO:0000256" key="3">
    <source>
        <dbReference type="ARBA" id="ARBA00022840"/>
    </source>
</evidence>
<evidence type="ECO:0000256" key="2">
    <source>
        <dbReference type="ARBA" id="ARBA00022741"/>
    </source>
</evidence>
<dbReference type="PROSITE" id="PS00211">
    <property type="entry name" value="ABC_TRANSPORTER_1"/>
    <property type="match status" value="1"/>
</dbReference>
<dbReference type="GO" id="GO:0005886">
    <property type="term" value="C:plasma membrane"/>
    <property type="evidence" value="ECO:0007669"/>
    <property type="project" value="TreeGrafter"/>
</dbReference>
<sequence>MPGRPVAAPAASKPTARRTASTPRRRLNGVKLITQRTCLRRKYIAPSRGGLVPPARSLAANVDTRRQPTEGVSETAATATAAATEAGEAEPTVVVDEVSKHYTVGSRVTALDGVSLTLPTGSYTAIMGPSGSGKSSLLNLIGGLDTPSSGHVAVDGKSVSTASEDERAAIRGTDIGFVFQTFNLMPRLTAVENVALPLVFDGWSRADRIDRAVDRLEAVGLGDRTDHVPSELSGGQRQRVAIARALAPDPALILADEPTGNVDTDTGATVLDIFDELHAAGNTILLVTHERHVAERADRIVHITDGEIGSIEATGEA</sequence>
<dbReference type="FunFam" id="3.40.50.300:FF:000032">
    <property type="entry name" value="Export ABC transporter ATP-binding protein"/>
    <property type="match status" value="1"/>
</dbReference>
<keyword evidence="1" id="KW-0813">Transport</keyword>
<dbReference type="InterPro" id="IPR003593">
    <property type="entry name" value="AAA+_ATPase"/>
</dbReference>